<dbReference type="Proteomes" id="UP000755577">
    <property type="component" value="Unassembled WGS sequence"/>
</dbReference>
<dbReference type="Proteomes" id="UP000494201">
    <property type="component" value="Unassembled WGS sequence"/>
</dbReference>
<evidence type="ECO:0000313" key="10">
    <source>
        <dbReference type="EMBL" id="MBM2766323.1"/>
    </source>
</evidence>
<evidence type="ECO:0000313" key="11">
    <source>
        <dbReference type="EMBL" id="VVU50434.1"/>
    </source>
</evidence>
<dbReference type="Gene3D" id="4.10.490.10">
    <property type="entry name" value="High potential iron-sulphur protein"/>
    <property type="match status" value="1"/>
</dbReference>
<keyword evidence="6 7" id="KW-0411">Iron-sulfur</keyword>
<sequence>MTVTHPTSRRTFIVNTLGLCAALAASRAALAAPPLVDENDAAAKTLGYRARASSVDTAKFPKYQAGERCANCRFYKGEAADASGTCPMFGGKSVAADGWCNVYAKRA</sequence>
<dbReference type="InterPro" id="IPR000170">
    <property type="entry name" value="High_potential_FeS_prot"/>
</dbReference>
<reference evidence="10 13" key="2">
    <citation type="submission" date="2021-02" db="EMBL/GenBank/DDBJ databases">
        <title>Draft genome of the type strains Burkholderia anthina DSM16086.</title>
        <authorList>
            <person name="Hertel R."/>
            <person name="Meissner J."/>
            <person name="Poehlein A."/>
            <person name="Daniel R."/>
            <person name="Commichau F.M."/>
        </authorList>
    </citation>
    <scope>NUCLEOTIDE SEQUENCE [LARGE SCALE GENOMIC DNA]</scope>
    <source>
        <strain evidence="10 13">DSM 16086</strain>
    </source>
</reference>
<dbReference type="GO" id="GO:0051539">
    <property type="term" value="F:4 iron, 4 sulfur cluster binding"/>
    <property type="evidence" value="ECO:0007669"/>
    <property type="project" value="UniProtKB-KW"/>
</dbReference>
<keyword evidence="3 7" id="KW-0479">Metal-binding</keyword>
<dbReference type="GeneID" id="56501199"/>
<keyword evidence="5 7" id="KW-0408">Iron</keyword>
<dbReference type="GO" id="GO:0046872">
    <property type="term" value="F:metal ion binding"/>
    <property type="evidence" value="ECO:0007669"/>
    <property type="project" value="UniProtKB-KW"/>
</dbReference>
<evidence type="ECO:0000256" key="1">
    <source>
        <dbReference type="ARBA" id="ARBA00022448"/>
    </source>
</evidence>
<feature type="chain" id="PRO_5027057051" description="High-potential iron-sulfur protein" evidence="8">
    <location>
        <begin position="32"/>
        <end position="107"/>
    </location>
</feature>
<dbReference type="GO" id="GO:0009055">
    <property type="term" value="F:electron transfer activity"/>
    <property type="evidence" value="ECO:0007669"/>
    <property type="project" value="InterPro"/>
</dbReference>
<accession>A0A6P2GBR6</accession>
<dbReference type="InterPro" id="IPR036369">
    <property type="entry name" value="HIPIP_sf"/>
</dbReference>
<evidence type="ECO:0000259" key="9">
    <source>
        <dbReference type="PROSITE" id="PS51373"/>
    </source>
</evidence>
<keyword evidence="2 7" id="KW-0004">4Fe-4S</keyword>
<dbReference type="EMBL" id="JAFCIQ010000004">
    <property type="protein sequence ID" value="MBM2766323.1"/>
    <property type="molecule type" value="Genomic_DNA"/>
</dbReference>
<comment type="subunit">
    <text evidence="7">Homodimer.</text>
</comment>
<dbReference type="RefSeq" id="WP_174926612.1">
    <property type="nucleotide sequence ID" value="NZ_CABVLY010000011.1"/>
</dbReference>
<dbReference type="Pfam" id="PF01355">
    <property type="entry name" value="HIPIP"/>
    <property type="match status" value="1"/>
</dbReference>
<evidence type="ECO:0000256" key="7">
    <source>
        <dbReference type="RuleBase" id="RU000620"/>
    </source>
</evidence>
<evidence type="ECO:0000256" key="8">
    <source>
        <dbReference type="SAM" id="SignalP"/>
    </source>
</evidence>
<proteinExistence type="inferred from homology"/>
<gene>
    <name evidence="11" type="ORF">BAN20980_03150</name>
    <name evidence="10" type="ORF">JQK92_07765</name>
</gene>
<dbReference type="EMBL" id="CABVLY010000011">
    <property type="protein sequence ID" value="VVU50434.1"/>
    <property type="molecule type" value="Genomic_DNA"/>
</dbReference>
<evidence type="ECO:0000256" key="5">
    <source>
        <dbReference type="ARBA" id="ARBA00023004"/>
    </source>
</evidence>
<feature type="domain" description="High potential iron-sulfur proteins family profile" evidence="9">
    <location>
        <begin position="30"/>
        <end position="107"/>
    </location>
</feature>
<comment type="function">
    <text evidence="7">Specific class of high-redox-potential 4Fe-4S ferredoxins. Functions in anaerobic electron transport in most purple and in some other photosynthetic bacteria and in at least one genus (Paracoccus) of halophilic, denitrifying bacteria.</text>
</comment>
<evidence type="ECO:0000256" key="3">
    <source>
        <dbReference type="ARBA" id="ARBA00022723"/>
    </source>
</evidence>
<evidence type="ECO:0000256" key="2">
    <source>
        <dbReference type="ARBA" id="ARBA00022485"/>
    </source>
</evidence>
<reference evidence="11 12" key="1">
    <citation type="submission" date="2019-09" db="EMBL/GenBank/DDBJ databases">
        <authorList>
            <person name="Depoorter E."/>
        </authorList>
    </citation>
    <scope>NUCLEOTIDE SEQUENCE [LARGE SCALE GENOMIC DNA]</scope>
    <source>
        <strain evidence="11">LMG 20980</strain>
    </source>
</reference>
<dbReference type="GO" id="GO:0019646">
    <property type="term" value="P:aerobic electron transport chain"/>
    <property type="evidence" value="ECO:0007669"/>
    <property type="project" value="InterPro"/>
</dbReference>
<dbReference type="SUPFAM" id="SSF57652">
    <property type="entry name" value="HIPIP (high potential iron protein)"/>
    <property type="match status" value="1"/>
</dbReference>
<keyword evidence="13" id="KW-1185">Reference proteome</keyword>
<keyword evidence="1 7" id="KW-0813">Transport</keyword>
<evidence type="ECO:0000256" key="6">
    <source>
        <dbReference type="ARBA" id="ARBA00023014"/>
    </source>
</evidence>
<keyword evidence="8" id="KW-0732">Signal</keyword>
<keyword evidence="4 7" id="KW-0249">Electron transport</keyword>
<dbReference type="InterPro" id="IPR006311">
    <property type="entry name" value="TAT_signal"/>
</dbReference>
<organism evidence="11 12">
    <name type="scientific">Burkholderia anthina</name>
    <dbReference type="NCBI Taxonomy" id="179879"/>
    <lineage>
        <taxon>Bacteria</taxon>
        <taxon>Pseudomonadati</taxon>
        <taxon>Pseudomonadota</taxon>
        <taxon>Betaproteobacteria</taxon>
        <taxon>Burkholderiales</taxon>
        <taxon>Burkholderiaceae</taxon>
        <taxon>Burkholderia</taxon>
        <taxon>Burkholderia cepacia complex</taxon>
    </lineage>
</organism>
<evidence type="ECO:0000313" key="13">
    <source>
        <dbReference type="Proteomes" id="UP000755577"/>
    </source>
</evidence>
<evidence type="ECO:0000256" key="4">
    <source>
        <dbReference type="ARBA" id="ARBA00022982"/>
    </source>
</evidence>
<dbReference type="PROSITE" id="PS51373">
    <property type="entry name" value="HIPIP"/>
    <property type="match status" value="1"/>
</dbReference>
<evidence type="ECO:0000313" key="12">
    <source>
        <dbReference type="Proteomes" id="UP000494201"/>
    </source>
</evidence>
<protein>
    <recommendedName>
        <fullName evidence="7">High-potential iron-sulfur protein</fullName>
        <shortName evidence="7">HiPIP</shortName>
    </recommendedName>
</protein>
<dbReference type="AlphaFoldDB" id="A0A6P2GBR6"/>
<dbReference type="PROSITE" id="PS51318">
    <property type="entry name" value="TAT"/>
    <property type="match status" value="1"/>
</dbReference>
<name>A0A6P2GBR6_9BURK</name>
<comment type="similarity">
    <text evidence="7">Belongs to the high-potential iron-sulfur protein (HiPIP) family.</text>
</comment>
<feature type="signal peptide" evidence="8">
    <location>
        <begin position="1"/>
        <end position="31"/>
    </location>
</feature>